<keyword evidence="1" id="KW-1133">Transmembrane helix</keyword>
<dbReference type="Proteomes" id="UP000641910">
    <property type="component" value="Unassembled WGS sequence"/>
</dbReference>
<reference evidence="2 3" key="1">
    <citation type="submission" date="2020-12" db="EMBL/GenBank/DDBJ databases">
        <title>WGS of Thermoactinomyces spp.</title>
        <authorList>
            <person name="Cheng K."/>
        </authorList>
    </citation>
    <scope>NUCLEOTIDE SEQUENCE [LARGE SCALE GENOMIC DNA]</scope>
    <source>
        <strain evidence="3">CICC 10650\ACCC 41061</strain>
    </source>
</reference>
<keyword evidence="1" id="KW-0472">Membrane</keyword>
<sequence length="69" mass="8003">MEAIGHAGLKKTYRAAGFKKIPVVAMILLQVVTWRFYGYYWYLGRKKSDSAIKHPKAFPVLVYLDRRIA</sequence>
<proteinExistence type="predicted"/>
<dbReference type="RefSeq" id="WP_049719731.1">
    <property type="nucleotide sequence ID" value="NZ_CP036487.1"/>
</dbReference>
<feature type="transmembrane region" description="Helical" evidence="1">
    <location>
        <begin position="21"/>
        <end position="42"/>
    </location>
</feature>
<keyword evidence="1" id="KW-0812">Transmembrane</keyword>
<evidence type="ECO:0000313" key="3">
    <source>
        <dbReference type="Proteomes" id="UP000641910"/>
    </source>
</evidence>
<comment type="caution">
    <text evidence="2">The sequence shown here is derived from an EMBL/GenBank/DDBJ whole genome shotgun (WGS) entry which is preliminary data.</text>
</comment>
<organism evidence="2 3">
    <name type="scientific">Thermoactinomyces vulgaris</name>
    <dbReference type="NCBI Taxonomy" id="2026"/>
    <lineage>
        <taxon>Bacteria</taxon>
        <taxon>Bacillati</taxon>
        <taxon>Bacillota</taxon>
        <taxon>Bacilli</taxon>
        <taxon>Bacillales</taxon>
        <taxon>Thermoactinomycetaceae</taxon>
        <taxon>Thermoactinomyces</taxon>
    </lineage>
</organism>
<accession>A0ABS0QF97</accession>
<name>A0ABS0QF97_THEVU</name>
<keyword evidence="3" id="KW-1185">Reference proteome</keyword>
<gene>
    <name evidence="2" type="ORF">I8U22_03805</name>
</gene>
<protein>
    <submittedName>
        <fullName evidence="2">Uncharacterized protein</fullName>
    </submittedName>
</protein>
<evidence type="ECO:0000256" key="1">
    <source>
        <dbReference type="SAM" id="Phobius"/>
    </source>
</evidence>
<evidence type="ECO:0000313" key="2">
    <source>
        <dbReference type="EMBL" id="MBH8587946.1"/>
    </source>
</evidence>
<dbReference type="EMBL" id="JAECVU010000001">
    <property type="protein sequence ID" value="MBH8587946.1"/>
    <property type="molecule type" value="Genomic_DNA"/>
</dbReference>